<keyword evidence="2" id="KW-1185">Reference proteome</keyword>
<name>A0A366MDJ2_9EURY</name>
<dbReference type="Proteomes" id="UP000253099">
    <property type="component" value="Unassembled WGS sequence"/>
</dbReference>
<comment type="caution">
    <text evidence="1">The sequence shown here is derived from an EMBL/GenBank/DDBJ whole genome shotgun (WGS) entry which is preliminary data.</text>
</comment>
<evidence type="ECO:0000313" key="2">
    <source>
        <dbReference type="Proteomes" id="UP000253099"/>
    </source>
</evidence>
<dbReference type="AlphaFoldDB" id="A0A366MDJ2"/>
<reference evidence="1 2" key="1">
    <citation type="submission" date="2018-06" db="EMBL/GenBank/DDBJ databases">
        <title>Genomic insight into two independent archaeal endosymbiosis events.</title>
        <authorList>
            <person name="Lind A.E."/>
            <person name="Lewis W.H."/>
            <person name="Spang A."/>
            <person name="Guy L."/>
            <person name="Embley M.T."/>
            <person name="Ettema T.J.G."/>
        </authorList>
    </citation>
    <scope>NUCLEOTIDE SEQUENCE [LARGE SCALE GENOMIC DNA]</scope>
    <source>
        <strain evidence="1">NOE</strain>
    </source>
</reference>
<proteinExistence type="predicted"/>
<accession>A0A366MDJ2</accession>
<dbReference type="EMBL" id="NIZT01000005">
    <property type="protein sequence ID" value="RBQ24318.1"/>
    <property type="molecule type" value="Genomic_DNA"/>
</dbReference>
<organism evidence="1 2">
    <name type="scientific">Candidatus Methanobinarius endosymbioticus</name>
    <dbReference type="NCBI Taxonomy" id="2006182"/>
    <lineage>
        <taxon>Archaea</taxon>
        <taxon>Methanobacteriati</taxon>
        <taxon>Methanobacteriota</taxon>
        <taxon>Methanomada group</taxon>
        <taxon>Methanobacteria</taxon>
        <taxon>Methanobacteriales</taxon>
        <taxon>Methanobacteriaceae</taxon>
        <taxon>Candidatus Methanobinarius</taxon>
    </lineage>
</organism>
<evidence type="ECO:0000313" key="1">
    <source>
        <dbReference type="EMBL" id="RBQ24318.1"/>
    </source>
</evidence>
<gene>
    <name evidence="1" type="ORF">ALNOE001_02320</name>
</gene>
<protein>
    <submittedName>
        <fullName evidence="1">Uncharacterized protein</fullName>
    </submittedName>
</protein>
<sequence>MLILKPLFSLDQLKVSQEEGVYTTKYSTIGGSSGFESISNATTIKTFYFEKMLPL</sequence>